<dbReference type="AlphaFoldDB" id="K3WEC7"/>
<organism evidence="3 4">
    <name type="scientific">Globisporangium ultimum (strain ATCC 200006 / CBS 805.95 / DAOM BR144)</name>
    <name type="common">Pythium ultimum</name>
    <dbReference type="NCBI Taxonomy" id="431595"/>
    <lineage>
        <taxon>Eukaryota</taxon>
        <taxon>Sar</taxon>
        <taxon>Stramenopiles</taxon>
        <taxon>Oomycota</taxon>
        <taxon>Peronosporomycetes</taxon>
        <taxon>Pythiales</taxon>
        <taxon>Pythiaceae</taxon>
        <taxon>Globisporangium</taxon>
    </lineage>
</organism>
<protein>
    <recommendedName>
        <fullName evidence="2">Cationic amino acid transporter C-terminal domain-containing protein</fullName>
    </recommendedName>
</protein>
<dbReference type="InterPro" id="IPR029485">
    <property type="entry name" value="CAT_C"/>
</dbReference>
<dbReference type="HOGENOM" id="CLU_2176121_0_0_1"/>
<name>K3WEC7_GLOUD</name>
<sequence>MVASMVVLYVKCPQAGNDPTNFTAPLVPFIPTICIWVNFYFVSQISDLGLGLGCGWVGLAILSYLLYGFKHAAGRNGWHDLMRYQLDDTNFAKNPSMSEVRPSMNSLLKE</sequence>
<accession>K3WEC7</accession>
<proteinExistence type="predicted"/>
<evidence type="ECO:0000313" key="4">
    <source>
        <dbReference type="Proteomes" id="UP000019132"/>
    </source>
</evidence>
<evidence type="ECO:0000313" key="3">
    <source>
        <dbReference type="EnsemblProtists" id="PYU1_T003318"/>
    </source>
</evidence>
<feature type="domain" description="Cationic amino acid transporter C-terminal" evidence="2">
    <location>
        <begin position="22"/>
        <end position="71"/>
    </location>
</feature>
<keyword evidence="1" id="KW-0812">Transmembrane</keyword>
<reference evidence="3" key="3">
    <citation type="submission" date="2015-02" db="UniProtKB">
        <authorList>
            <consortium name="EnsemblProtists"/>
        </authorList>
    </citation>
    <scope>IDENTIFICATION</scope>
    <source>
        <strain evidence="3">DAOM BR144</strain>
    </source>
</reference>
<dbReference type="EMBL" id="GL376603">
    <property type="status" value="NOT_ANNOTATED_CDS"/>
    <property type="molecule type" value="Genomic_DNA"/>
</dbReference>
<feature type="transmembrane region" description="Helical" evidence="1">
    <location>
        <begin position="48"/>
        <end position="67"/>
    </location>
</feature>
<dbReference type="Proteomes" id="UP000019132">
    <property type="component" value="Unassembled WGS sequence"/>
</dbReference>
<feature type="transmembrane region" description="Helical" evidence="1">
    <location>
        <begin position="21"/>
        <end position="42"/>
    </location>
</feature>
<dbReference type="eggNOG" id="ENOG502SNZ6">
    <property type="taxonomic scope" value="Eukaryota"/>
</dbReference>
<keyword evidence="4" id="KW-1185">Reference proteome</keyword>
<evidence type="ECO:0000256" key="1">
    <source>
        <dbReference type="SAM" id="Phobius"/>
    </source>
</evidence>
<dbReference type="InParanoid" id="K3WEC7"/>
<evidence type="ECO:0000259" key="2">
    <source>
        <dbReference type="Pfam" id="PF13906"/>
    </source>
</evidence>
<keyword evidence="1" id="KW-0472">Membrane</keyword>
<dbReference type="Pfam" id="PF13906">
    <property type="entry name" value="AA_permease_C"/>
    <property type="match status" value="1"/>
</dbReference>
<dbReference type="VEuPathDB" id="FungiDB:PYU1_G003309"/>
<dbReference type="EnsemblProtists" id="PYU1_T003318">
    <property type="protein sequence ID" value="PYU1_T003318"/>
    <property type="gene ID" value="PYU1_G003309"/>
</dbReference>
<reference evidence="4" key="2">
    <citation type="submission" date="2010-04" db="EMBL/GenBank/DDBJ databases">
        <authorList>
            <person name="Buell R."/>
            <person name="Hamilton J."/>
            <person name="Hostetler J."/>
        </authorList>
    </citation>
    <scope>NUCLEOTIDE SEQUENCE [LARGE SCALE GENOMIC DNA]</scope>
    <source>
        <strain evidence="4">DAOM:BR144</strain>
    </source>
</reference>
<keyword evidence="1" id="KW-1133">Transmembrane helix</keyword>
<reference evidence="4" key="1">
    <citation type="journal article" date="2010" name="Genome Biol.">
        <title>Genome sequence of the necrotrophic plant pathogen Pythium ultimum reveals original pathogenicity mechanisms and effector repertoire.</title>
        <authorList>
            <person name="Levesque C.A."/>
            <person name="Brouwer H."/>
            <person name="Cano L."/>
            <person name="Hamilton J.P."/>
            <person name="Holt C."/>
            <person name="Huitema E."/>
            <person name="Raffaele S."/>
            <person name="Robideau G.P."/>
            <person name="Thines M."/>
            <person name="Win J."/>
            <person name="Zerillo M.M."/>
            <person name="Beakes G.W."/>
            <person name="Boore J.L."/>
            <person name="Busam D."/>
            <person name="Dumas B."/>
            <person name="Ferriera S."/>
            <person name="Fuerstenberg S.I."/>
            <person name="Gachon C.M."/>
            <person name="Gaulin E."/>
            <person name="Govers F."/>
            <person name="Grenville-Briggs L."/>
            <person name="Horner N."/>
            <person name="Hostetler J."/>
            <person name="Jiang R.H."/>
            <person name="Johnson J."/>
            <person name="Krajaejun T."/>
            <person name="Lin H."/>
            <person name="Meijer H.J."/>
            <person name="Moore B."/>
            <person name="Morris P."/>
            <person name="Phuntmart V."/>
            <person name="Puiu D."/>
            <person name="Shetty J."/>
            <person name="Stajich J.E."/>
            <person name="Tripathy S."/>
            <person name="Wawra S."/>
            <person name="van West P."/>
            <person name="Whitty B.R."/>
            <person name="Coutinho P.M."/>
            <person name="Henrissat B."/>
            <person name="Martin F."/>
            <person name="Thomas P.D."/>
            <person name="Tyler B.M."/>
            <person name="De Vries R.P."/>
            <person name="Kamoun S."/>
            <person name="Yandell M."/>
            <person name="Tisserat N."/>
            <person name="Buell C.R."/>
        </authorList>
    </citation>
    <scope>NUCLEOTIDE SEQUENCE</scope>
    <source>
        <strain evidence="4">DAOM:BR144</strain>
    </source>
</reference>
<dbReference type="STRING" id="431595.K3WEC7"/>